<comment type="caution">
    <text evidence="1">The sequence shown here is derived from an EMBL/GenBank/DDBJ whole genome shotgun (WGS) entry which is preliminary data.</text>
</comment>
<protein>
    <submittedName>
        <fullName evidence="1">Uncharacterized protein</fullName>
    </submittedName>
</protein>
<reference evidence="1" key="1">
    <citation type="journal article" date="2015" name="Nature">
        <title>Complex archaea that bridge the gap between prokaryotes and eukaryotes.</title>
        <authorList>
            <person name="Spang A."/>
            <person name="Saw J.H."/>
            <person name="Jorgensen S.L."/>
            <person name="Zaremba-Niedzwiedzka K."/>
            <person name="Martijn J."/>
            <person name="Lind A.E."/>
            <person name="van Eijk R."/>
            <person name="Schleper C."/>
            <person name="Guy L."/>
            <person name="Ettema T.J."/>
        </authorList>
    </citation>
    <scope>NUCLEOTIDE SEQUENCE</scope>
</reference>
<dbReference type="AlphaFoldDB" id="A0A0F9JSF2"/>
<evidence type="ECO:0000313" key="1">
    <source>
        <dbReference type="EMBL" id="KKM65366.1"/>
    </source>
</evidence>
<sequence>MNSSPFNVGLPSKWLTERRFQLELEARALIDVAFMAGYDRVCWKYDTSYDTWSLGQWIVMLSDIVGYPIHGGYDMGAEKDHGNLNRYQGHEPIPGKTLYL</sequence>
<accession>A0A0F9JSF2</accession>
<gene>
    <name evidence="1" type="ORF">LCGC14_1491980</name>
</gene>
<proteinExistence type="predicted"/>
<organism evidence="1">
    <name type="scientific">marine sediment metagenome</name>
    <dbReference type="NCBI Taxonomy" id="412755"/>
    <lineage>
        <taxon>unclassified sequences</taxon>
        <taxon>metagenomes</taxon>
        <taxon>ecological metagenomes</taxon>
    </lineage>
</organism>
<name>A0A0F9JSF2_9ZZZZ</name>
<dbReference type="EMBL" id="LAZR01010736">
    <property type="protein sequence ID" value="KKM65366.1"/>
    <property type="molecule type" value="Genomic_DNA"/>
</dbReference>